<dbReference type="Proteomes" id="UP000051574">
    <property type="component" value="Unassembled WGS sequence"/>
</dbReference>
<dbReference type="PANTHER" id="PTHR48051:SF1">
    <property type="entry name" value="RAS SUPPRESSOR PROTEIN 1"/>
    <property type="match status" value="1"/>
</dbReference>
<dbReference type="Pfam" id="PF00560">
    <property type="entry name" value="LRR_1"/>
    <property type="match status" value="1"/>
</dbReference>
<accession>A0A0T6B255</accession>
<dbReference type="EMBL" id="LJIG01016163">
    <property type="protein sequence ID" value="KRT81425.1"/>
    <property type="molecule type" value="Genomic_DNA"/>
</dbReference>
<dbReference type="AlphaFoldDB" id="A0A0T6B255"/>
<organism evidence="4 5">
    <name type="scientific">Oryctes borbonicus</name>
    <dbReference type="NCBI Taxonomy" id="1629725"/>
    <lineage>
        <taxon>Eukaryota</taxon>
        <taxon>Metazoa</taxon>
        <taxon>Ecdysozoa</taxon>
        <taxon>Arthropoda</taxon>
        <taxon>Hexapoda</taxon>
        <taxon>Insecta</taxon>
        <taxon>Pterygota</taxon>
        <taxon>Neoptera</taxon>
        <taxon>Endopterygota</taxon>
        <taxon>Coleoptera</taxon>
        <taxon>Polyphaga</taxon>
        <taxon>Scarabaeiformia</taxon>
        <taxon>Scarabaeidae</taxon>
        <taxon>Dynastinae</taxon>
        <taxon>Oryctes</taxon>
    </lineage>
</organism>
<dbReference type="InterPro" id="IPR050216">
    <property type="entry name" value="LRR_domain-containing"/>
</dbReference>
<proteinExistence type="predicted"/>
<dbReference type="Gene3D" id="3.80.10.10">
    <property type="entry name" value="Ribonuclease Inhibitor"/>
    <property type="match status" value="2"/>
</dbReference>
<gene>
    <name evidence="4" type="ORF">AMK59_5576</name>
</gene>
<dbReference type="PANTHER" id="PTHR48051">
    <property type="match status" value="1"/>
</dbReference>
<keyword evidence="1" id="KW-0433">Leucine-rich repeat</keyword>
<dbReference type="InterPro" id="IPR032675">
    <property type="entry name" value="LRR_dom_sf"/>
</dbReference>
<evidence type="ECO:0000313" key="5">
    <source>
        <dbReference type="Proteomes" id="UP000051574"/>
    </source>
</evidence>
<name>A0A0T6B255_9SCAR</name>
<dbReference type="InterPro" id="IPR055414">
    <property type="entry name" value="LRR_R13L4/SHOC2-like"/>
</dbReference>
<evidence type="ECO:0000256" key="1">
    <source>
        <dbReference type="ARBA" id="ARBA00022614"/>
    </source>
</evidence>
<dbReference type="InterPro" id="IPR003591">
    <property type="entry name" value="Leu-rich_rpt_typical-subtyp"/>
</dbReference>
<feature type="domain" description="Disease resistance R13L4/SHOC-2-like LRR" evidence="3">
    <location>
        <begin position="39"/>
        <end position="114"/>
    </location>
</feature>
<protein>
    <recommendedName>
        <fullName evidence="3">Disease resistance R13L4/SHOC-2-like LRR domain-containing protein</fullName>
    </recommendedName>
</protein>
<dbReference type="InterPro" id="IPR001611">
    <property type="entry name" value="Leu-rich_rpt"/>
</dbReference>
<sequence>MGNSGLKQHLENAKKTGVLKVSSNLNDFPPGFLQLESNLRTLDLSDNKFVTLPNEISRFIHLKHLNLHKNKLNKIPDCIGALTKLETFNLSHNNLTYLPRTITNLINLKNVYLCDNHFKEFPVVFCGLKHLDLLDLSRNEIRSVPSEISGLHVSELNLNQNQISEISLQVINCPRLRTLRLEENCLQLNAVHSSCLGYIT</sequence>
<dbReference type="SMART" id="SM00369">
    <property type="entry name" value="LRR_TYP"/>
    <property type="match status" value="6"/>
</dbReference>
<dbReference type="PROSITE" id="PS51450">
    <property type="entry name" value="LRR"/>
    <property type="match status" value="3"/>
</dbReference>
<dbReference type="GO" id="GO:0005737">
    <property type="term" value="C:cytoplasm"/>
    <property type="evidence" value="ECO:0007669"/>
    <property type="project" value="TreeGrafter"/>
</dbReference>
<keyword evidence="2" id="KW-0677">Repeat</keyword>
<dbReference type="PRINTS" id="PR00019">
    <property type="entry name" value="LEURICHRPT"/>
</dbReference>
<comment type="caution">
    <text evidence="4">The sequence shown here is derived from an EMBL/GenBank/DDBJ whole genome shotgun (WGS) entry which is preliminary data.</text>
</comment>
<dbReference type="OrthoDB" id="1728874at2759"/>
<keyword evidence="5" id="KW-1185">Reference proteome</keyword>
<evidence type="ECO:0000259" key="3">
    <source>
        <dbReference type="Pfam" id="PF23598"/>
    </source>
</evidence>
<evidence type="ECO:0000313" key="4">
    <source>
        <dbReference type="EMBL" id="KRT81425.1"/>
    </source>
</evidence>
<dbReference type="SUPFAM" id="SSF52058">
    <property type="entry name" value="L domain-like"/>
    <property type="match status" value="1"/>
</dbReference>
<reference evidence="4 5" key="1">
    <citation type="submission" date="2015-09" db="EMBL/GenBank/DDBJ databases">
        <title>Draft genome of the scarab beetle Oryctes borbonicus.</title>
        <authorList>
            <person name="Meyer J.M."/>
            <person name="Markov G.V."/>
            <person name="Baskaran P."/>
            <person name="Herrmann M."/>
            <person name="Sommer R.J."/>
            <person name="Roedelsperger C."/>
        </authorList>
    </citation>
    <scope>NUCLEOTIDE SEQUENCE [LARGE SCALE GENOMIC DNA]</scope>
    <source>
        <strain evidence="4">OB123</strain>
        <tissue evidence="4">Whole animal</tissue>
    </source>
</reference>
<dbReference type="Pfam" id="PF23598">
    <property type="entry name" value="LRR_14"/>
    <property type="match status" value="1"/>
</dbReference>
<evidence type="ECO:0000256" key="2">
    <source>
        <dbReference type="ARBA" id="ARBA00022737"/>
    </source>
</evidence>